<protein>
    <recommendedName>
        <fullName evidence="10">Xylose transport system permease protein XylH</fullName>
    </recommendedName>
</protein>
<keyword evidence="3" id="KW-1003">Cell membrane</keyword>
<comment type="caution">
    <text evidence="13">The sequence shown here is derived from an EMBL/GenBank/DDBJ whole genome shotgun (WGS) entry which is preliminary data.</text>
</comment>
<keyword evidence="6 12" id="KW-0812">Transmembrane</keyword>
<evidence type="ECO:0000256" key="7">
    <source>
        <dbReference type="ARBA" id="ARBA00022989"/>
    </source>
</evidence>
<evidence type="ECO:0000256" key="10">
    <source>
        <dbReference type="ARBA" id="ARBA00035686"/>
    </source>
</evidence>
<comment type="subcellular location">
    <subcellularLocation>
        <location evidence="1">Cell membrane</location>
        <topology evidence="1">Multi-pass membrane protein</topology>
    </subcellularLocation>
</comment>
<dbReference type="PANTHER" id="PTHR32196:SF32">
    <property type="entry name" value="XYLOSE TRANSPORT SYSTEM PERMEASE PROTEIN XYLH"/>
    <property type="match status" value="1"/>
</dbReference>
<reference evidence="13 14" key="1">
    <citation type="submission" date="2024-09" db="EMBL/GenBank/DDBJ databases">
        <authorList>
            <person name="Sun Q."/>
            <person name="Mori K."/>
        </authorList>
    </citation>
    <scope>NUCLEOTIDE SEQUENCE [LARGE SCALE GENOMIC DNA]</scope>
    <source>
        <strain evidence="13 14">TBRC 0563</strain>
    </source>
</reference>
<evidence type="ECO:0000256" key="6">
    <source>
        <dbReference type="ARBA" id="ARBA00022692"/>
    </source>
</evidence>
<evidence type="ECO:0000256" key="3">
    <source>
        <dbReference type="ARBA" id="ARBA00022475"/>
    </source>
</evidence>
<keyword evidence="5" id="KW-0762">Sugar transport</keyword>
<evidence type="ECO:0000256" key="8">
    <source>
        <dbReference type="ARBA" id="ARBA00023136"/>
    </source>
</evidence>
<evidence type="ECO:0000256" key="2">
    <source>
        <dbReference type="ARBA" id="ARBA00022448"/>
    </source>
</evidence>
<evidence type="ECO:0000256" key="4">
    <source>
        <dbReference type="ARBA" id="ARBA00022519"/>
    </source>
</evidence>
<keyword evidence="8 12" id="KW-0472">Membrane</keyword>
<keyword evidence="2" id="KW-0813">Transport</keyword>
<dbReference type="Proteomes" id="UP001589627">
    <property type="component" value="Unassembled WGS sequence"/>
</dbReference>
<feature type="region of interest" description="Disordered" evidence="11">
    <location>
        <begin position="1"/>
        <end position="25"/>
    </location>
</feature>
<dbReference type="InterPro" id="IPR001851">
    <property type="entry name" value="ABC_transp_permease"/>
</dbReference>
<evidence type="ECO:0000313" key="13">
    <source>
        <dbReference type="EMBL" id="MFB9837845.1"/>
    </source>
</evidence>
<name>A0ABV5YS34_9ACTN</name>
<feature type="transmembrane region" description="Helical" evidence="12">
    <location>
        <begin position="324"/>
        <end position="345"/>
    </location>
</feature>
<feature type="transmembrane region" description="Helical" evidence="12">
    <location>
        <begin position="51"/>
        <end position="70"/>
    </location>
</feature>
<sequence length="433" mass="44514">MSTDTPQPAETVEDTPPGAHQADSAFSADTRVQTVSTALGDYGSRLRSGDLGSLPAIFGLAVLVILFYGLRPETFLSKLNLANLLTQAMPVAILAMGLVFVLLLGEIDLSAGVASGSSAAVMGKLLIDGGVNWVIAVLAALVTGLVIGAVIGALVAIVRIPSFVVTLAFFLGLQGIALKLIGEGGTVPVHDNVIIALANKNMPVWLGWTLAVVCVVLYAGFQLLRQQRQAAKGLSRSPMPLVVARIVVIAIIIIGATAVLNQNRARVTTIFLGGVPWGVPLVAVLFIICTFVLQRTTYGRHVYAVGGNAEAARRAGISVTGIRMSVFMIGSTLAAISGIILASRLGSVTPDAGAGNTLLYAVGAAVIGGTSLFGGKGKARDALIGGLVIATIDNGLGLLGAKAYLNYLITGGFLLLAASIDALARRRRSATGR</sequence>
<evidence type="ECO:0000256" key="12">
    <source>
        <dbReference type="SAM" id="Phobius"/>
    </source>
</evidence>
<feature type="transmembrane region" description="Helical" evidence="12">
    <location>
        <begin position="267"/>
        <end position="293"/>
    </location>
</feature>
<dbReference type="PANTHER" id="PTHR32196">
    <property type="entry name" value="ABC TRANSPORTER PERMEASE PROTEIN YPHD-RELATED-RELATED"/>
    <property type="match status" value="1"/>
</dbReference>
<feature type="transmembrane region" description="Helical" evidence="12">
    <location>
        <begin position="163"/>
        <end position="182"/>
    </location>
</feature>
<feature type="transmembrane region" description="Helical" evidence="12">
    <location>
        <begin position="202"/>
        <end position="221"/>
    </location>
</feature>
<evidence type="ECO:0000256" key="11">
    <source>
        <dbReference type="SAM" id="MobiDB-lite"/>
    </source>
</evidence>
<feature type="transmembrane region" description="Helical" evidence="12">
    <location>
        <begin position="133"/>
        <end position="156"/>
    </location>
</feature>
<evidence type="ECO:0000256" key="5">
    <source>
        <dbReference type="ARBA" id="ARBA00022597"/>
    </source>
</evidence>
<evidence type="ECO:0000313" key="14">
    <source>
        <dbReference type="Proteomes" id="UP001589627"/>
    </source>
</evidence>
<dbReference type="Pfam" id="PF02653">
    <property type="entry name" value="BPD_transp_2"/>
    <property type="match status" value="1"/>
</dbReference>
<feature type="transmembrane region" description="Helical" evidence="12">
    <location>
        <begin position="407"/>
        <end position="424"/>
    </location>
</feature>
<accession>A0ABV5YS34</accession>
<feature type="transmembrane region" description="Helical" evidence="12">
    <location>
        <begin position="91"/>
        <end position="113"/>
    </location>
</feature>
<keyword evidence="7 12" id="KW-1133">Transmembrane helix</keyword>
<proteinExistence type="predicted"/>
<keyword evidence="14" id="KW-1185">Reference proteome</keyword>
<keyword evidence="4" id="KW-0997">Cell inner membrane</keyword>
<dbReference type="EMBL" id="JBHLZP010000431">
    <property type="protein sequence ID" value="MFB9837845.1"/>
    <property type="molecule type" value="Genomic_DNA"/>
</dbReference>
<feature type="transmembrane region" description="Helical" evidence="12">
    <location>
        <begin position="382"/>
        <end position="401"/>
    </location>
</feature>
<gene>
    <name evidence="13" type="ORF">ACFFNX_37355</name>
</gene>
<dbReference type="CDD" id="cd06579">
    <property type="entry name" value="TM_PBP1_transp_AraH_like"/>
    <property type="match status" value="1"/>
</dbReference>
<comment type="function">
    <text evidence="9">Part of the binding-protein-dependent transport system for D-xylose. Probably responsible for the translocation of the substrate across the membrane.</text>
</comment>
<evidence type="ECO:0000256" key="1">
    <source>
        <dbReference type="ARBA" id="ARBA00004651"/>
    </source>
</evidence>
<evidence type="ECO:0000256" key="9">
    <source>
        <dbReference type="ARBA" id="ARBA00035611"/>
    </source>
</evidence>
<feature type="transmembrane region" description="Helical" evidence="12">
    <location>
        <begin position="357"/>
        <end position="375"/>
    </location>
</feature>
<organism evidence="13 14">
    <name type="scientific">Actinoallomurus acaciae</name>
    <dbReference type="NCBI Taxonomy" id="502577"/>
    <lineage>
        <taxon>Bacteria</taxon>
        <taxon>Bacillati</taxon>
        <taxon>Actinomycetota</taxon>
        <taxon>Actinomycetes</taxon>
        <taxon>Streptosporangiales</taxon>
        <taxon>Thermomonosporaceae</taxon>
        <taxon>Actinoallomurus</taxon>
    </lineage>
</organism>
<dbReference type="RefSeq" id="WP_378210769.1">
    <property type="nucleotide sequence ID" value="NZ_JBHLZP010000431.1"/>
</dbReference>
<feature type="transmembrane region" description="Helical" evidence="12">
    <location>
        <begin position="242"/>
        <end position="261"/>
    </location>
</feature>